<protein>
    <submittedName>
        <fullName evidence="4">Prefoldin subunit 4</fullName>
    </submittedName>
</protein>
<evidence type="ECO:0000256" key="3">
    <source>
        <dbReference type="SAM" id="Coils"/>
    </source>
</evidence>
<keyword evidence="5" id="KW-1185">Reference proteome</keyword>
<name>A0ABQ9Y6C9_9EUKA</name>
<sequence>MMTKGDEAESEVNWEDQKQICRFSQLNNQYHDLGDRIEFLQKLIQQENDSLLPIDDFELLGEEGESVRCLVGEIFSHVTVDEAKERVNRKLREDTAQLHEYTSKRDEVQREMASLKGTLYAKFKNTINLEED</sequence>
<keyword evidence="2" id="KW-0143">Chaperone</keyword>
<dbReference type="InterPro" id="IPR002777">
    <property type="entry name" value="PFD_beta-like"/>
</dbReference>
<dbReference type="InterPro" id="IPR009053">
    <property type="entry name" value="Prefoldin"/>
</dbReference>
<organism evidence="4 5">
    <name type="scientific">Blattamonas nauphoetae</name>
    <dbReference type="NCBI Taxonomy" id="2049346"/>
    <lineage>
        <taxon>Eukaryota</taxon>
        <taxon>Metamonada</taxon>
        <taxon>Preaxostyla</taxon>
        <taxon>Oxymonadida</taxon>
        <taxon>Blattamonas</taxon>
    </lineage>
</organism>
<dbReference type="PANTHER" id="PTHR21100">
    <property type="entry name" value="PREFOLDIN SUBUNIT 4"/>
    <property type="match status" value="1"/>
</dbReference>
<evidence type="ECO:0000313" key="5">
    <source>
        <dbReference type="Proteomes" id="UP001281761"/>
    </source>
</evidence>
<dbReference type="EMBL" id="JARBJD010000030">
    <property type="protein sequence ID" value="KAK2959322.1"/>
    <property type="molecule type" value="Genomic_DNA"/>
</dbReference>
<feature type="coiled-coil region" evidence="3">
    <location>
        <begin position="84"/>
        <end position="118"/>
    </location>
</feature>
<accession>A0ABQ9Y6C9</accession>
<dbReference type="InterPro" id="IPR016661">
    <property type="entry name" value="PFDN4"/>
</dbReference>
<evidence type="ECO:0000313" key="4">
    <source>
        <dbReference type="EMBL" id="KAK2959322.1"/>
    </source>
</evidence>
<reference evidence="4 5" key="1">
    <citation type="journal article" date="2022" name="bioRxiv">
        <title>Genomics of Preaxostyla Flagellates Illuminates Evolutionary Transitions and the Path Towards Mitochondrial Loss.</title>
        <authorList>
            <person name="Novak L.V.F."/>
            <person name="Treitli S.C."/>
            <person name="Pyrih J."/>
            <person name="Halakuc P."/>
            <person name="Pipaliya S.V."/>
            <person name="Vacek V."/>
            <person name="Brzon O."/>
            <person name="Soukal P."/>
            <person name="Eme L."/>
            <person name="Dacks J.B."/>
            <person name="Karnkowska A."/>
            <person name="Elias M."/>
            <person name="Hampl V."/>
        </authorList>
    </citation>
    <scope>NUCLEOTIDE SEQUENCE [LARGE SCALE GENOMIC DNA]</scope>
    <source>
        <strain evidence="4">NAU3</strain>
        <tissue evidence="4">Gut</tissue>
    </source>
</reference>
<dbReference type="PANTHER" id="PTHR21100:SF9">
    <property type="entry name" value="PREFOLDIN SUBUNIT 4"/>
    <property type="match status" value="1"/>
</dbReference>
<dbReference type="SUPFAM" id="SSF46579">
    <property type="entry name" value="Prefoldin"/>
    <property type="match status" value="1"/>
</dbReference>
<comment type="caution">
    <text evidence="4">The sequence shown here is derived from an EMBL/GenBank/DDBJ whole genome shotgun (WGS) entry which is preliminary data.</text>
</comment>
<evidence type="ECO:0000256" key="2">
    <source>
        <dbReference type="ARBA" id="ARBA00023186"/>
    </source>
</evidence>
<dbReference type="Proteomes" id="UP001281761">
    <property type="component" value="Unassembled WGS sequence"/>
</dbReference>
<dbReference type="Gene3D" id="1.10.287.370">
    <property type="match status" value="1"/>
</dbReference>
<evidence type="ECO:0000256" key="1">
    <source>
        <dbReference type="ARBA" id="ARBA00008045"/>
    </source>
</evidence>
<gene>
    <name evidence="4" type="ORF">BLNAU_5631</name>
</gene>
<comment type="similarity">
    <text evidence="1">Belongs to the prefoldin subunit beta family.</text>
</comment>
<keyword evidence="3" id="KW-0175">Coiled coil</keyword>
<proteinExistence type="inferred from homology"/>
<dbReference type="Pfam" id="PF01920">
    <property type="entry name" value="Prefoldin_2"/>
    <property type="match status" value="1"/>
</dbReference>